<dbReference type="InterPro" id="IPR007837">
    <property type="entry name" value="DinB"/>
</dbReference>
<dbReference type="PANTHER" id="PTHR37302">
    <property type="entry name" value="SLR1116 PROTEIN"/>
    <property type="match status" value="1"/>
</dbReference>
<protein>
    <submittedName>
        <fullName evidence="4">DinB family protein</fullName>
    </submittedName>
</protein>
<dbReference type="Gene3D" id="1.20.120.450">
    <property type="entry name" value="dinb family like domain"/>
    <property type="match status" value="1"/>
</dbReference>
<geneLocation type="plasmid" evidence="5">
    <name>cbm2636_mp</name>
</geneLocation>
<evidence type="ECO:0000256" key="3">
    <source>
        <dbReference type="PIRSR" id="PIRSR607837-1"/>
    </source>
</evidence>
<feature type="binding site" evidence="3">
    <location>
        <position position="71"/>
    </location>
    <ligand>
        <name>a divalent metal cation</name>
        <dbReference type="ChEBI" id="CHEBI:60240"/>
    </ligand>
</feature>
<feature type="binding site" evidence="3">
    <location>
        <position position="155"/>
    </location>
    <ligand>
        <name>a divalent metal cation</name>
        <dbReference type="ChEBI" id="CHEBI:60240"/>
    </ligand>
</feature>
<evidence type="ECO:0000256" key="1">
    <source>
        <dbReference type="ARBA" id="ARBA00008635"/>
    </source>
</evidence>
<keyword evidence="2 3" id="KW-0479">Metal-binding</keyword>
<dbReference type="InterPro" id="IPR034660">
    <property type="entry name" value="DinB/YfiT-like"/>
</dbReference>
<dbReference type="Pfam" id="PF05163">
    <property type="entry name" value="DinB"/>
    <property type="match status" value="1"/>
</dbReference>
<dbReference type="SUPFAM" id="SSF109854">
    <property type="entry name" value="DinB/YfiT-like putative metalloenzymes"/>
    <property type="match status" value="1"/>
</dbReference>
<evidence type="ECO:0000256" key="2">
    <source>
        <dbReference type="ARBA" id="ARBA00022723"/>
    </source>
</evidence>
<accession>A0A9Q7XUB7</accession>
<name>A0A9Q7XUB7_9BURK</name>
<evidence type="ECO:0000313" key="4">
    <source>
        <dbReference type="EMBL" id="SPD67615.1"/>
    </source>
</evidence>
<dbReference type="GO" id="GO:0046872">
    <property type="term" value="F:metal ion binding"/>
    <property type="evidence" value="ECO:0007669"/>
    <property type="project" value="UniProtKB-KW"/>
</dbReference>
<dbReference type="PANTHER" id="PTHR37302:SF1">
    <property type="entry name" value="PROTEIN DINB"/>
    <property type="match status" value="1"/>
</dbReference>
<dbReference type="EMBL" id="LT984814">
    <property type="protein sequence ID" value="SPD67615.1"/>
    <property type="molecule type" value="Genomic_DNA"/>
</dbReference>
<reference evidence="4 5" key="1">
    <citation type="submission" date="2018-01" db="EMBL/GenBank/DDBJ databases">
        <authorList>
            <person name="Clerissi C."/>
        </authorList>
    </citation>
    <scope>NUCLEOTIDE SEQUENCE [LARGE SCALE GENOMIC DNA]</scope>
    <source>
        <strain evidence="4">Cupriavidus taiwanensis SWF 66322</strain>
        <plasmid evidence="5">cbm2636_mp</plasmid>
    </source>
</reference>
<comment type="similarity">
    <text evidence="1">Belongs to the DinB family.</text>
</comment>
<gene>
    <name evidence="4" type="ORF">CBM2636_MP20465</name>
</gene>
<proteinExistence type="inferred from homology"/>
<sequence length="191" mass="21803">MCAAPQNQFSPYGTTGLTILPASAADTLKMLVRYKTWANGLTFKSVMELPDGEALRQRPTRFGNMVHTLNHVYVVDDIFRHHLQGKKHTYTSRNTDQTPAVCDLWKAVQEMDRWYIDLVDTWSNEDLSKAVHFEFVGGGEGVMTCEQIVLHVVNHATYHRGFIGDMMYQVPFSPPSNDLPVFIRDHYRDAP</sequence>
<organism evidence="4 5">
    <name type="scientific">Cupriavidus taiwanensis</name>
    <dbReference type="NCBI Taxonomy" id="164546"/>
    <lineage>
        <taxon>Bacteria</taxon>
        <taxon>Pseudomonadati</taxon>
        <taxon>Pseudomonadota</taxon>
        <taxon>Betaproteobacteria</taxon>
        <taxon>Burkholderiales</taxon>
        <taxon>Burkholderiaceae</taxon>
        <taxon>Cupriavidus</taxon>
    </lineage>
</organism>
<dbReference type="AlphaFoldDB" id="A0A9Q7XUB7"/>
<feature type="binding site" evidence="3">
    <location>
        <position position="159"/>
    </location>
    <ligand>
        <name>a divalent metal cation</name>
        <dbReference type="ChEBI" id="CHEBI:60240"/>
    </ligand>
</feature>
<evidence type="ECO:0000313" key="5">
    <source>
        <dbReference type="Proteomes" id="UP000254259"/>
    </source>
</evidence>
<dbReference type="Proteomes" id="UP000254259">
    <property type="component" value="Plasmid CBM2636_mp"/>
</dbReference>
<keyword evidence="4" id="KW-0614">Plasmid</keyword>